<evidence type="ECO:0000256" key="1">
    <source>
        <dbReference type="ARBA" id="ARBA00022630"/>
    </source>
</evidence>
<proteinExistence type="predicted"/>
<evidence type="ECO:0000313" key="5">
    <source>
        <dbReference type="EMBL" id="MBI3540070.1"/>
    </source>
</evidence>
<dbReference type="Pfam" id="PF03450">
    <property type="entry name" value="CO_deh_flav_C"/>
    <property type="match status" value="1"/>
</dbReference>
<dbReference type="InterPro" id="IPR016169">
    <property type="entry name" value="FAD-bd_PCMH_sub2"/>
</dbReference>
<keyword evidence="2" id="KW-0274">FAD</keyword>
<dbReference type="EMBL" id="JACQAY010000239">
    <property type="protein sequence ID" value="MBI3540070.1"/>
    <property type="molecule type" value="Genomic_DNA"/>
</dbReference>
<dbReference type="InterPro" id="IPR036683">
    <property type="entry name" value="CO_DH_flav_C_dom_sf"/>
</dbReference>
<reference evidence="5" key="1">
    <citation type="submission" date="2020-07" db="EMBL/GenBank/DDBJ databases">
        <title>Huge and variable diversity of episymbiotic CPR bacteria and DPANN archaea in groundwater ecosystems.</title>
        <authorList>
            <person name="He C.Y."/>
            <person name="Keren R."/>
            <person name="Whittaker M."/>
            <person name="Farag I.F."/>
            <person name="Doudna J."/>
            <person name="Cate J.H.D."/>
            <person name="Banfield J.F."/>
        </authorList>
    </citation>
    <scope>NUCLEOTIDE SEQUENCE</scope>
    <source>
        <strain evidence="5">NC_groundwater_928_Pr1_S-0.2um_72_17</strain>
    </source>
</reference>
<dbReference type="GO" id="GO:0071949">
    <property type="term" value="F:FAD binding"/>
    <property type="evidence" value="ECO:0007669"/>
    <property type="project" value="InterPro"/>
</dbReference>
<gene>
    <name evidence="5" type="ORF">HY076_07335</name>
</gene>
<evidence type="ECO:0000259" key="4">
    <source>
        <dbReference type="PROSITE" id="PS51387"/>
    </source>
</evidence>
<keyword evidence="1" id="KW-0285">Flavoprotein</keyword>
<dbReference type="GO" id="GO:0016491">
    <property type="term" value="F:oxidoreductase activity"/>
    <property type="evidence" value="ECO:0007669"/>
    <property type="project" value="UniProtKB-KW"/>
</dbReference>
<dbReference type="Pfam" id="PF00941">
    <property type="entry name" value="FAD_binding_5"/>
    <property type="match status" value="1"/>
</dbReference>
<dbReference type="SUPFAM" id="SSF56176">
    <property type="entry name" value="FAD-binding/transporter-associated domain-like"/>
    <property type="match status" value="1"/>
</dbReference>
<dbReference type="PANTHER" id="PTHR42659">
    <property type="entry name" value="XANTHINE DEHYDROGENASE SUBUNIT C-RELATED"/>
    <property type="match status" value="1"/>
</dbReference>
<dbReference type="PANTHER" id="PTHR42659:SF2">
    <property type="entry name" value="XANTHINE DEHYDROGENASE SUBUNIT C-RELATED"/>
    <property type="match status" value="1"/>
</dbReference>
<dbReference type="Gene3D" id="3.30.465.10">
    <property type="match status" value="1"/>
</dbReference>
<evidence type="ECO:0000256" key="3">
    <source>
        <dbReference type="ARBA" id="ARBA00023002"/>
    </source>
</evidence>
<dbReference type="Gene3D" id="3.30.390.50">
    <property type="entry name" value="CO dehydrogenase flavoprotein, C-terminal domain"/>
    <property type="match status" value="1"/>
</dbReference>
<accession>A0A9D6LAM6</accession>
<dbReference type="InterPro" id="IPR002346">
    <property type="entry name" value="Mopterin_DH_FAD-bd"/>
</dbReference>
<sequence length="293" mass="31397">MRTALSTLAVARPRDLAEALVLMRDGAGRPIPIAGGTDLLVYLNAGTQKGDRFVDLRSLAELRGIRAGTDRFTVGALTTFSEIREHAALARRFPALAAAAAEVGGRQIQNRATVGGNIANASPAADSTPALLALDAIVHVRSSDGARVIALDRLFRGYRDLTMRPDELITAVELPFAPERSVQFFRKVGTRRAQSISKVVMAGVLRLGRDGRVDHVRIALGSVAPVTLRARAAEASLAGIAPSPVASYRARAALMDDIAPIDDIRSDREYRRAVSGNVLEQFLRSADPRFARG</sequence>
<dbReference type="InterPro" id="IPR016167">
    <property type="entry name" value="FAD-bd_PCMH_sub1"/>
</dbReference>
<dbReference type="AlphaFoldDB" id="A0A9D6LAM6"/>
<dbReference type="Proteomes" id="UP000807850">
    <property type="component" value="Unassembled WGS sequence"/>
</dbReference>
<protein>
    <submittedName>
        <fullName evidence="5">FAD binding domain-containing protein</fullName>
    </submittedName>
</protein>
<dbReference type="InterPro" id="IPR016166">
    <property type="entry name" value="FAD-bd_PCMH"/>
</dbReference>
<dbReference type="SMART" id="SM01092">
    <property type="entry name" value="CO_deh_flav_C"/>
    <property type="match status" value="1"/>
</dbReference>
<feature type="domain" description="FAD-binding PCMH-type" evidence="4">
    <location>
        <begin position="3"/>
        <end position="179"/>
    </location>
</feature>
<dbReference type="InterPro" id="IPR051312">
    <property type="entry name" value="Diverse_Substr_Oxidored"/>
</dbReference>
<dbReference type="InterPro" id="IPR005107">
    <property type="entry name" value="CO_DH_flav_C"/>
</dbReference>
<comment type="caution">
    <text evidence="5">The sequence shown here is derived from an EMBL/GenBank/DDBJ whole genome shotgun (WGS) entry which is preliminary data.</text>
</comment>
<dbReference type="SUPFAM" id="SSF55447">
    <property type="entry name" value="CO dehydrogenase flavoprotein C-terminal domain-like"/>
    <property type="match status" value="1"/>
</dbReference>
<evidence type="ECO:0000313" key="6">
    <source>
        <dbReference type="Proteomes" id="UP000807850"/>
    </source>
</evidence>
<organism evidence="5 6">
    <name type="scientific">Eiseniibacteriota bacterium</name>
    <dbReference type="NCBI Taxonomy" id="2212470"/>
    <lineage>
        <taxon>Bacteria</taxon>
        <taxon>Candidatus Eiseniibacteriota</taxon>
    </lineage>
</organism>
<keyword evidence="3" id="KW-0560">Oxidoreductase</keyword>
<name>A0A9D6LAM6_UNCEI</name>
<dbReference type="PROSITE" id="PS51387">
    <property type="entry name" value="FAD_PCMH"/>
    <property type="match status" value="1"/>
</dbReference>
<evidence type="ECO:0000256" key="2">
    <source>
        <dbReference type="ARBA" id="ARBA00022827"/>
    </source>
</evidence>
<dbReference type="Gene3D" id="3.30.43.10">
    <property type="entry name" value="Uridine Diphospho-n-acetylenolpyruvylglucosamine Reductase, domain 2"/>
    <property type="match status" value="1"/>
</dbReference>
<dbReference type="InterPro" id="IPR036318">
    <property type="entry name" value="FAD-bd_PCMH-like_sf"/>
</dbReference>